<protein>
    <submittedName>
        <fullName evidence="2">Uncharacterized protein</fullName>
    </submittedName>
</protein>
<evidence type="ECO:0000313" key="2">
    <source>
        <dbReference type="EMBL" id="GAI20395.1"/>
    </source>
</evidence>
<feature type="transmembrane region" description="Helical" evidence="1">
    <location>
        <begin position="6"/>
        <end position="26"/>
    </location>
</feature>
<gene>
    <name evidence="2" type="ORF">S06H3_37031</name>
</gene>
<accession>X1N0J1</accession>
<evidence type="ECO:0000256" key="1">
    <source>
        <dbReference type="SAM" id="Phobius"/>
    </source>
</evidence>
<feature type="non-terminal residue" evidence="2">
    <location>
        <position position="101"/>
    </location>
</feature>
<organism evidence="2">
    <name type="scientific">marine sediment metagenome</name>
    <dbReference type="NCBI Taxonomy" id="412755"/>
    <lineage>
        <taxon>unclassified sequences</taxon>
        <taxon>metagenomes</taxon>
        <taxon>ecological metagenomes</taxon>
    </lineage>
</organism>
<reference evidence="2" key="1">
    <citation type="journal article" date="2014" name="Front. Microbiol.">
        <title>High frequency of phylogenetically diverse reductive dehalogenase-homologous genes in deep subseafloor sedimentary metagenomes.</title>
        <authorList>
            <person name="Kawai M."/>
            <person name="Futagami T."/>
            <person name="Toyoda A."/>
            <person name="Takaki Y."/>
            <person name="Nishi S."/>
            <person name="Hori S."/>
            <person name="Arai W."/>
            <person name="Tsubouchi T."/>
            <person name="Morono Y."/>
            <person name="Uchiyama I."/>
            <person name="Ito T."/>
            <person name="Fujiyama A."/>
            <person name="Inagaki F."/>
            <person name="Takami H."/>
        </authorList>
    </citation>
    <scope>NUCLEOTIDE SEQUENCE</scope>
    <source>
        <strain evidence="2">Expedition CK06-06</strain>
    </source>
</reference>
<proteinExistence type="predicted"/>
<keyword evidence="1" id="KW-0812">Transmembrane</keyword>
<dbReference type="EMBL" id="BARV01022461">
    <property type="protein sequence ID" value="GAI20395.1"/>
    <property type="molecule type" value="Genomic_DNA"/>
</dbReference>
<comment type="caution">
    <text evidence="2">The sequence shown here is derived from an EMBL/GenBank/DDBJ whole genome shotgun (WGS) entry which is preliminary data.</text>
</comment>
<keyword evidence="1" id="KW-1133">Transmembrane helix</keyword>
<keyword evidence="1" id="KW-0472">Membrane</keyword>
<name>X1N0J1_9ZZZZ</name>
<sequence length="101" mass="11589">MAVDPINIAILVFSAIMAIAAILTFLSSRKQTEVLRKSSKKQTELLRRTLYGEIYKNPPLDRVGFYKPMPQYESDVGHDKRVRYSGKVEGDNWIFEQVTLP</sequence>
<dbReference type="AlphaFoldDB" id="X1N0J1"/>